<gene>
    <name evidence="16" type="ORF">FA10DRAFT_267418</name>
</gene>
<dbReference type="GO" id="GO:0045259">
    <property type="term" value="C:proton-transporting ATP synthase complex"/>
    <property type="evidence" value="ECO:0007669"/>
    <property type="project" value="UniProtKB-KW"/>
</dbReference>
<evidence type="ECO:0000256" key="4">
    <source>
        <dbReference type="ARBA" id="ARBA00022448"/>
    </source>
</evidence>
<evidence type="ECO:0000259" key="15">
    <source>
        <dbReference type="Pfam" id="PF21334"/>
    </source>
</evidence>
<accession>A0A316YPP0</accession>
<keyword evidence="12" id="KW-0066">ATP synthesis</keyword>
<dbReference type="SUPFAM" id="SSF51344">
    <property type="entry name" value="Epsilon subunit of F1F0-ATP synthase N-terminal domain"/>
    <property type="match status" value="1"/>
</dbReference>
<dbReference type="RefSeq" id="XP_025378194.1">
    <property type="nucleotide sequence ID" value="XM_025521897.1"/>
</dbReference>
<dbReference type="HAMAP" id="MF_00530">
    <property type="entry name" value="ATP_synth_epsil_bac"/>
    <property type="match status" value="1"/>
</dbReference>
<keyword evidence="6" id="KW-0999">Mitochondrion inner membrane</keyword>
<dbReference type="CDD" id="cd12152">
    <property type="entry name" value="F1-ATPase_delta"/>
    <property type="match status" value="1"/>
</dbReference>
<keyword evidence="4" id="KW-0813">Transport</keyword>
<protein>
    <recommendedName>
        <fullName evidence="3">ATP synthase subunit delta, mitochondrial</fullName>
    </recommendedName>
    <alternativeName>
        <fullName evidence="13">F-ATPase delta subunit</fullName>
    </alternativeName>
</protein>
<dbReference type="GO" id="GO:0046933">
    <property type="term" value="F:proton-transporting ATP synthase activity, rotational mechanism"/>
    <property type="evidence" value="ECO:0007669"/>
    <property type="project" value="InterPro"/>
</dbReference>
<evidence type="ECO:0000256" key="3">
    <source>
        <dbReference type="ARBA" id="ARBA00016960"/>
    </source>
</evidence>
<dbReference type="FunFam" id="2.60.15.10:FF:000003">
    <property type="entry name" value="ATP synthase subunit delta, mitochondrial"/>
    <property type="match status" value="1"/>
</dbReference>
<reference evidence="16" key="1">
    <citation type="journal article" date="2018" name="Mol. Biol. Evol.">
        <title>Broad Genomic Sampling Reveals a Smut Pathogenic Ancestry of the Fungal Clade Ustilaginomycotina.</title>
        <authorList>
            <person name="Kijpornyongpan T."/>
            <person name="Mondo S.J."/>
            <person name="Barry K."/>
            <person name="Sandor L."/>
            <person name="Lee J."/>
            <person name="Lipzen A."/>
            <person name="Pangilinan J."/>
            <person name="LaButti K."/>
            <person name="Hainaut M."/>
            <person name="Henrissat B."/>
            <person name="Grigoriev I.V."/>
            <person name="Spatafora J.W."/>
            <person name="Aime M.C."/>
        </authorList>
    </citation>
    <scope>NUCLEOTIDE SEQUENCE [LARGE SCALE GENOMIC DNA]</scope>
    <source>
        <strain evidence="16">MCA 4198</strain>
    </source>
</reference>
<dbReference type="InterPro" id="IPR001469">
    <property type="entry name" value="ATP_synth_F1_dsu/esu"/>
</dbReference>
<keyword evidence="5" id="KW-0375">Hydrogen ion transport</keyword>
<dbReference type="InParanoid" id="A0A316YPP0"/>
<dbReference type="STRING" id="215250.A0A316YPP0"/>
<sequence>MAFNIASRAAMPALRTAAAGAAARPALAATSGLARTQMFRRGYAEAVSDKLQLSLVLPHEALYQGEVTQVNIAATSGDMGILAAHVPSIEQLAPGLLEVVEQSGVKKWFVSGGFATVHPNNKLTINAIEAYDLDKFSPEAVRSALAEAQRVASGSGSAEDKAEAEIEVEVYTALQSALSK</sequence>
<keyword evidence="10" id="KW-0472">Membrane</keyword>
<keyword evidence="8" id="KW-0406">Ion transport</keyword>
<dbReference type="InterPro" id="IPR048938">
    <property type="entry name" value="ATPD_C_fung"/>
</dbReference>
<organism evidence="16 17">
    <name type="scientific">Acaromyces ingoldii</name>
    <dbReference type="NCBI Taxonomy" id="215250"/>
    <lineage>
        <taxon>Eukaryota</taxon>
        <taxon>Fungi</taxon>
        <taxon>Dikarya</taxon>
        <taxon>Basidiomycota</taxon>
        <taxon>Ustilaginomycotina</taxon>
        <taxon>Exobasidiomycetes</taxon>
        <taxon>Exobasidiales</taxon>
        <taxon>Cryptobasidiaceae</taxon>
        <taxon>Acaromyces</taxon>
    </lineage>
</organism>
<evidence type="ECO:0000256" key="2">
    <source>
        <dbReference type="ARBA" id="ARBA00005712"/>
    </source>
</evidence>
<dbReference type="InterPro" id="IPR036771">
    <property type="entry name" value="ATPsynth_dsu/esu_N"/>
</dbReference>
<comment type="similarity">
    <text evidence="2">Belongs to the ATPase epsilon chain family.</text>
</comment>
<dbReference type="FunCoup" id="A0A316YPP0">
    <property type="interactions" value="242"/>
</dbReference>
<evidence type="ECO:0000259" key="14">
    <source>
        <dbReference type="Pfam" id="PF02823"/>
    </source>
</evidence>
<dbReference type="Pfam" id="PF21334">
    <property type="entry name" value="ATPD_C_fung"/>
    <property type="match status" value="1"/>
</dbReference>
<evidence type="ECO:0000256" key="5">
    <source>
        <dbReference type="ARBA" id="ARBA00022781"/>
    </source>
</evidence>
<evidence type="ECO:0000256" key="12">
    <source>
        <dbReference type="ARBA" id="ARBA00023310"/>
    </source>
</evidence>
<evidence type="ECO:0000313" key="17">
    <source>
        <dbReference type="Proteomes" id="UP000245768"/>
    </source>
</evidence>
<proteinExistence type="inferred from homology"/>
<dbReference type="Gene3D" id="2.60.15.10">
    <property type="entry name" value="F0F1 ATP synthase delta/epsilon subunit, N-terminal"/>
    <property type="match status" value="1"/>
</dbReference>
<dbReference type="EMBL" id="KZ819636">
    <property type="protein sequence ID" value="PWN90996.1"/>
    <property type="molecule type" value="Genomic_DNA"/>
</dbReference>
<keyword evidence="17" id="KW-1185">Reference proteome</keyword>
<evidence type="ECO:0000256" key="7">
    <source>
        <dbReference type="ARBA" id="ARBA00022946"/>
    </source>
</evidence>
<dbReference type="Proteomes" id="UP000245768">
    <property type="component" value="Unassembled WGS sequence"/>
</dbReference>
<dbReference type="GO" id="GO:0005743">
    <property type="term" value="C:mitochondrial inner membrane"/>
    <property type="evidence" value="ECO:0007669"/>
    <property type="project" value="UniProtKB-SubCell"/>
</dbReference>
<evidence type="ECO:0000256" key="10">
    <source>
        <dbReference type="ARBA" id="ARBA00023136"/>
    </source>
</evidence>
<name>A0A316YPP0_9BASI</name>
<dbReference type="PANTHER" id="PTHR13822">
    <property type="entry name" value="ATP SYNTHASE DELTA/EPSILON CHAIN"/>
    <property type="match status" value="1"/>
</dbReference>
<comment type="subcellular location">
    <subcellularLocation>
        <location evidence="1">Mitochondrion inner membrane</location>
    </subcellularLocation>
</comment>
<keyword evidence="9" id="KW-0496">Mitochondrion</keyword>
<evidence type="ECO:0000256" key="1">
    <source>
        <dbReference type="ARBA" id="ARBA00004273"/>
    </source>
</evidence>
<evidence type="ECO:0000313" key="16">
    <source>
        <dbReference type="EMBL" id="PWN90996.1"/>
    </source>
</evidence>
<dbReference type="InterPro" id="IPR020546">
    <property type="entry name" value="ATP_synth_F1_dsu/esu_N"/>
</dbReference>
<dbReference type="GeneID" id="37043813"/>
<evidence type="ECO:0000256" key="11">
    <source>
        <dbReference type="ARBA" id="ARBA00023196"/>
    </source>
</evidence>
<keyword evidence="11" id="KW-0139">CF(1)</keyword>
<dbReference type="AlphaFoldDB" id="A0A316YPP0"/>
<dbReference type="Gene3D" id="6.10.140.880">
    <property type="match status" value="1"/>
</dbReference>
<dbReference type="OrthoDB" id="270171at2759"/>
<feature type="domain" description="ATP synthase F1 complex delta/epsilon subunit N-terminal" evidence="14">
    <location>
        <begin position="51"/>
        <end position="127"/>
    </location>
</feature>
<feature type="domain" description="F1F0-ATP synthase subunit delta C-terminal" evidence="15">
    <location>
        <begin position="136"/>
        <end position="176"/>
    </location>
</feature>
<evidence type="ECO:0000256" key="13">
    <source>
        <dbReference type="ARBA" id="ARBA00031669"/>
    </source>
</evidence>
<dbReference type="Pfam" id="PF02823">
    <property type="entry name" value="ATP-synt_DE_N"/>
    <property type="match status" value="1"/>
</dbReference>
<keyword evidence="7" id="KW-0809">Transit peptide</keyword>
<evidence type="ECO:0000256" key="9">
    <source>
        <dbReference type="ARBA" id="ARBA00023128"/>
    </source>
</evidence>
<evidence type="ECO:0000256" key="6">
    <source>
        <dbReference type="ARBA" id="ARBA00022792"/>
    </source>
</evidence>
<evidence type="ECO:0000256" key="8">
    <source>
        <dbReference type="ARBA" id="ARBA00023065"/>
    </source>
</evidence>
<dbReference type="PANTHER" id="PTHR13822:SF7">
    <property type="entry name" value="ATP SYNTHASE SUBUNIT DELTA, MITOCHONDRIAL"/>
    <property type="match status" value="1"/>
</dbReference>